<dbReference type="STRING" id="1182571.QR90_09265"/>
<dbReference type="KEGG" id="dsw:QR90_09265"/>
<dbReference type="RefSeq" id="WP_039684053.1">
    <property type="nucleotide sequence ID" value="NZ_CP010028.1"/>
</dbReference>
<gene>
    <name evidence="1" type="ORF">QR90_09265</name>
</gene>
<dbReference type="EMBL" id="CP010028">
    <property type="protein sequence ID" value="AIZ45244.1"/>
    <property type="molecule type" value="Genomic_DNA"/>
</dbReference>
<dbReference type="HOGENOM" id="CLU_1072501_0_0_0"/>
<sequence>MQASDTPLALIGYPAPAARALRELGLVALATPTDHLKEVMDACMTLGFSGALVHRSQEVRAAEATQADASARRVGRVDAVAFTAGAHGTFALADALGDTLEASGYASRGASALLLGTDMHDLALALPLTRMGFSAVGVAAAHTPDAERAARDLPAGVRAFPVSRQDSALAGLAERADLLVLTGGHLPAGLAQPYHTIIDLTGQLQTAPGGATLLDLTELHTRRLARQLAHATGQRFHAGELTGAVAALA</sequence>
<reference evidence="2" key="1">
    <citation type="submission" date="2014-11" db="EMBL/GenBank/DDBJ databases">
        <title>Hymenobacter sp. DG25B genome submission.</title>
        <authorList>
            <person name="Jung H.-Y."/>
            <person name="Kim M.K."/>
            <person name="Srinivasan S."/>
            <person name="Lim S."/>
        </authorList>
    </citation>
    <scope>NUCLEOTIDE SEQUENCE [LARGE SCALE GENOMIC DNA]</scope>
    <source>
        <strain evidence="2">DY59</strain>
    </source>
</reference>
<name>A0A0A7KJ48_9DEIO</name>
<proteinExistence type="predicted"/>
<accession>A0A0A7KJ48</accession>
<evidence type="ECO:0000313" key="2">
    <source>
        <dbReference type="Proteomes" id="UP000030634"/>
    </source>
</evidence>
<organism evidence="1 2">
    <name type="scientific">Deinococcus radiopugnans</name>
    <dbReference type="NCBI Taxonomy" id="57497"/>
    <lineage>
        <taxon>Bacteria</taxon>
        <taxon>Thermotogati</taxon>
        <taxon>Deinococcota</taxon>
        <taxon>Deinococci</taxon>
        <taxon>Deinococcales</taxon>
        <taxon>Deinococcaceae</taxon>
        <taxon>Deinococcus</taxon>
    </lineage>
</organism>
<evidence type="ECO:0000313" key="1">
    <source>
        <dbReference type="EMBL" id="AIZ45244.1"/>
    </source>
</evidence>
<dbReference type="AlphaFoldDB" id="A0A0A7KJ48"/>
<dbReference type="Proteomes" id="UP000030634">
    <property type="component" value="Chromosome"/>
</dbReference>
<protein>
    <submittedName>
        <fullName evidence="1">Shikimate dehydrogenase</fullName>
    </submittedName>
</protein>